<evidence type="ECO:0000256" key="2">
    <source>
        <dbReference type="ARBA" id="ARBA00008834"/>
    </source>
</evidence>
<dbReference type="GO" id="GO:0005576">
    <property type="term" value="C:extracellular region"/>
    <property type="evidence" value="ECO:0007669"/>
    <property type="project" value="UniProtKB-SubCell"/>
</dbReference>
<keyword evidence="9 11" id="KW-0326">Glycosidase</keyword>
<reference evidence="13 14" key="1">
    <citation type="submission" date="2016-03" db="EMBL/GenBank/DDBJ databases">
        <title>Choanephora cucurbitarum.</title>
        <authorList>
            <person name="Min B."/>
            <person name="Park H."/>
            <person name="Park J.-H."/>
            <person name="Shin H.-D."/>
            <person name="Choi I.-G."/>
        </authorList>
    </citation>
    <scope>NUCLEOTIDE SEQUENCE [LARGE SCALE GENOMIC DNA]</scope>
    <source>
        <strain evidence="13 14">KUS-F28377</strain>
    </source>
</reference>
<dbReference type="STRING" id="101091.A0A1C7NBM1"/>
<comment type="similarity">
    <text evidence="2 11">Belongs to the glycosyl hydrolase 28 family.</text>
</comment>
<accession>A0A1C7NBM1</accession>
<proteinExistence type="inferred from homology"/>
<protein>
    <submittedName>
        <fullName evidence="13">Exopolygalacturonase rpg16</fullName>
    </submittedName>
</protein>
<dbReference type="Proteomes" id="UP000093000">
    <property type="component" value="Unassembled WGS sequence"/>
</dbReference>
<organism evidence="13 14">
    <name type="scientific">Choanephora cucurbitarum</name>
    <dbReference type="NCBI Taxonomy" id="101091"/>
    <lineage>
        <taxon>Eukaryota</taxon>
        <taxon>Fungi</taxon>
        <taxon>Fungi incertae sedis</taxon>
        <taxon>Mucoromycota</taxon>
        <taxon>Mucoromycotina</taxon>
        <taxon>Mucoromycetes</taxon>
        <taxon>Mucorales</taxon>
        <taxon>Mucorineae</taxon>
        <taxon>Choanephoraceae</taxon>
        <taxon>Choanephoroideae</taxon>
        <taxon>Choanephora</taxon>
    </lineage>
</organism>
<comment type="subcellular location">
    <subcellularLocation>
        <location evidence="1">Secreted</location>
    </subcellularLocation>
</comment>
<name>A0A1C7NBM1_9FUNG</name>
<feature type="chain" id="PRO_5008889604" evidence="12">
    <location>
        <begin position="24"/>
        <end position="382"/>
    </location>
</feature>
<evidence type="ECO:0000256" key="8">
    <source>
        <dbReference type="ARBA" id="ARBA00023180"/>
    </source>
</evidence>
<comment type="caution">
    <text evidence="13">The sequence shown here is derived from an EMBL/GenBank/DDBJ whole genome shotgun (WGS) entry which is preliminary data.</text>
</comment>
<dbReference type="SUPFAM" id="SSF51126">
    <property type="entry name" value="Pectin lyase-like"/>
    <property type="match status" value="1"/>
</dbReference>
<dbReference type="InterPro" id="IPR006626">
    <property type="entry name" value="PbH1"/>
</dbReference>
<keyword evidence="5" id="KW-0677">Repeat</keyword>
<evidence type="ECO:0000256" key="9">
    <source>
        <dbReference type="ARBA" id="ARBA00023295"/>
    </source>
</evidence>
<dbReference type="Pfam" id="PF00295">
    <property type="entry name" value="Glyco_hydro_28"/>
    <property type="match status" value="1"/>
</dbReference>
<keyword evidence="7" id="KW-1015">Disulfide bond</keyword>
<keyword evidence="4 12" id="KW-0732">Signal</keyword>
<dbReference type="SMART" id="SM00710">
    <property type="entry name" value="PbH1"/>
    <property type="match status" value="5"/>
</dbReference>
<dbReference type="GO" id="GO:0045490">
    <property type="term" value="P:pectin catabolic process"/>
    <property type="evidence" value="ECO:0007669"/>
    <property type="project" value="UniProtKB-ARBA"/>
</dbReference>
<keyword evidence="10" id="KW-0961">Cell wall biogenesis/degradation</keyword>
<keyword evidence="14" id="KW-1185">Reference proteome</keyword>
<keyword evidence="8" id="KW-0325">Glycoprotein</keyword>
<evidence type="ECO:0000256" key="4">
    <source>
        <dbReference type="ARBA" id="ARBA00022729"/>
    </source>
</evidence>
<dbReference type="InParanoid" id="A0A1C7NBM1"/>
<dbReference type="InterPro" id="IPR012334">
    <property type="entry name" value="Pectin_lyas_fold"/>
</dbReference>
<evidence type="ECO:0000256" key="11">
    <source>
        <dbReference type="RuleBase" id="RU361169"/>
    </source>
</evidence>
<dbReference type="PANTHER" id="PTHR31736">
    <property type="match status" value="1"/>
</dbReference>
<feature type="signal peptide" evidence="12">
    <location>
        <begin position="1"/>
        <end position="23"/>
    </location>
</feature>
<evidence type="ECO:0000256" key="6">
    <source>
        <dbReference type="ARBA" id="ARBA00022801"/>
    </source>
</evidence>
<keyword evidence="3" id="KW-0964">Secreted</keyword>
<dbReference type="GO" id="GO:0004650">
    <property type="term" value="F:polygalacturonase activity"/>
    <property type="evidence" value="ECO:0007669"/>
    <property type="project" value="InterPro"/>
</dbReference>
<evidence type="ECO:0000313" key="14">
    <source>
        <dbReference type="Proteomes" id="UP000093000"/>
    </source>
</evidence>
<gene>
    <name evidence="13" type="primary">rpg16_1</name>
    <name evidence="13" type="ORF">A0J61_07216</name>
</gene>
<keyword evidence="6 11" id="KW-0378">Hydrolase</keyword>
<sequence>MVHFSSISTSLALSTLFACIVQAGKTCTVQKSSTDDSLTITNAFKQCSSGGTVVFPKGSNYNLDSIVDIKGLKNVNVKFYGTVHLPEYNKKYSNESVYFSIQGSHIKFDGGGVGTFQGDGQKWWDKLDKTSPTVLGITANHSEFKGFKILNAPRYHMEVFSSHKVTLRDLFIHTASINENLPKNTDALDIYNSTDITFRDSTVTVGDDCLSVKDNATNIIAKNLNCTGGHGFSVGSLGINHAYNYVKGVHVSDSYCSNCQNGVRIKTWPGGNGAVSDILFENVELVNAENPVIITTHYCDKNQMQYCWPNISKSLDISGITIKDIRGSVANLGNPAINVNCSEATPCSGFTLTNINLSKANNTPANVCEHLKGSDKISYCSQ</sequence>
<dbReference type="AlphaFoldDB" id="A0A1C7NBM1"/>
<evidence type="ECO:0000256" key="5">
    <source>
        <dbReference type="ARBA" id="ARBA00022737"/>
    </source>
</evidence>
<dbReference type="Gene3D" id="2.160.20.10">
    <property type="entry name" value="Single-stranded right-handed beta-helix, Pectin lyase-like"/>
    <property type="match status" value="1"/>
</dbReference>
<dbReference type="OrthoDB" id="187139at2759"/>
<evidence type="ECO:0000256" key="1">
    <source>
        <dbReference type="ARBA" id="ARBA00004613"/>
    </source>
</evidence>
<dbReference type="GO" id="GO:0046576">
    <property type="term" value="F:rhamnogalacturonan alpha-L-rhamnopyranosyl-(1-&gt;4)-alpha-D-galactopyranosyluronide lyase activity"/>
    <property type="evidence" value="ECO:0007669"/>
    <property type="project" value="UniProtKB-ARBA"/>
</dbReference>
<evidence type="ECO:0000256" key="10">
    <source>
        <dbReference type="ARBA" id="ARBA00023316"/>
    </source>
</evidence>
<evidence type="ECO:0000256" key="3">
    <source>
        <dbReference type="ARBA" id="ARBA00022525"/>
    </source>
</evidence>
<dbReference type="InterPro" id="IPR000743">
    <property type="entry name" value="Glyco_hydro_28"/>
</dbReference>
<evidence type="ECO:0000256" key="12">
    <source>
        <dbReference type="SAM" id="SignalP"/>
    </source>
</evidence>
<dbReference type="InterPro" id="IPR011050">
    <property type="entry name" value="Pectin_lyase_fold/virulence"/>
</dbReference>
<dbReference type="EMBL" id="LUGH01000476">
    <property type="protein sequence ID" value="OBZ84734.1"/>
    <property type="molecule type" value="Genomic_DNA"/>
</dbReference>
<dbReference type="GO" id="GO:0071555">
    <property type="term" value="P:cell wall organization"/>
    <property type="evidence" value="ECO:0007669"/>
    <property type="project" value="UniProtKB-KW"/>
</dbReference>
<evidence type="ECO:0000256" key="7">
    <source>
        <dbReference type="ARBA" id="ARBA00023157"/>
    </source>
</evidence>
<dbReference type="PANTHER" id="PTHR31736:SF19">
    <property type="entry name" value="PECTIN LYASE SUPERFAMILY PROTEIN-RELATED"/>
    <property type="match status" value="1"/>
</dbReference>
<evidence type="ECO:0000313" key="13">
    <source>
        <dbReference type="EMBL" id="OBZ84734.1"/>
    </source>
</evidence>